<dbReference type="Proteomes" id="UP001139971">
    <property type="component" value="Unassembled WGS sequence"/>
</dbReference>
<sequence>MTSSENATSPRIAGFVLPEQLQRLIDIGMWPARVDPGCVKAFAPNESTLDLCHPKSFATIASHLRPPGGMTPEQWAVQDIDPDRTLIIADFGLGSDAPIALDYRHDASEPSVIRLVWGEGERPRPPNRWQQVAPTFDGFWAMIRLRRDADDR</sequence>
<evidence type="ECO:0000313" key="1">
    <source>
        <dbReference type="EMBL" id="MDC8012542.1"/>
    </source>
</evidence>
<dbReference type="AlphaFoldDB" id="A0A9X3YJ70"/>
<gene>
    <name evidence="1" type="ORF">OD750_008275</name>
</gene>
<protein>
    <submittedName>
        <fullName evidence="1">Uncharacterized protein</fullName>
    </submittedName>
</protein>
<comment type="caution">
    <text evidence="1">The sequence shown here is derived from an EMBL/GenBank/DDBJ whole genome shotgun (WGS) entry which is preliminary data.</text>
</comment>
<proteinExistence type="predicted"/>
<keyword evidence="2" id="KW-1185">Reference proteome</keyword>
<dbReference type="EMBL" id="JAOVZO020000011">
    <property type="protein sequence ID" value="MDC8012542.1"/>
    <property type="molecule type" value="Genomic_DNA"/>
</dbReference>
<evidence type="ECO:0000313" key="2">
    <source>
        <dbReference type="Proteomes" id="UP001139971"/>
    </source>
</evidence>
<dbReference type="RefSeq" id="WP_263541115.1">
    <property type="nucleotide sequence ID" value="NZ_JAOVZO020000011.1"/>
</dbReference>
<name>A0A9X3YJ70_9GAMM</name>
<organism evidence="1 2">
    <name type="scientific">Tahibacter soli</name>
    <dbReference type="NCBI Taxonomy" id="2983605"/>
    <lineage>
        <taxon>Bacteria</taxon>
        <taxon>Pseudomonadati</taxon>
        <taxon>Pseudomonadota</taxon>
        <taxon>Gammaproteobacteria</taxon>
        <taxon>Lysobacterales</taxon>
        <taxon>Rhodanobacteraceae</taxon>
        <taxon>Tahibacter</taxon>
    </lineage>
</organism>
<accession>A0A9X3YJ70</accession>
<reference evidence="1" key="1">
    <citation type="submission" date="2023-02" db="EMBL/GenBank/DDBJ databases">
        <title>Tahibacter soli sp. nov. isolated from soil.</title>
        <authorList>
            <person name="Baek J.H."/>
            <person name="Lee J.K."/>
            <person name="Choi D.G."/>
            <person name="Jeon C.O."/>
        </authorList>
    </citation>
    <scope>NUCLEOTIDE SEQUENCE</scope>
    <source>
        <strain evidence="1">BL</strain>
    </source>
</reference>